<evidence type="ECO:0000256" key="1">
    <source>
        <dbReference type="SAM" id="Coils"/>
    </source>
</evidence>
<dbReference type="AlphaFoldDB" id="A0A5C3N078"/>
<keyword evidence="3" id="KW-1185">Reference proteome</keyword>
<feature type="coiled-coil region" evidence="1">
    <location>
        <begin position="214"/>
        <end position="241"/>
    </location>
</feature>
<name>A0A5C3N078_9AGAM</name>
<reference evidence="2 3" key="1">
    <citation type="journal article" date="2019" name="Nat. Ecol. Evol.">
        <title>Megaphylogeny resolves global patterns of mushroom evolution.</title>
        <authorList>
            <person name="Varga T."/>
            <person name="Krizsan K."/>
            <person name="Foldi C."/>
            <person name="Dima B."/>
            <person name="Sanchez-Garcia M."/>
            <person name="Sanchez-Ramirez S."/>
            <person name="Szollosi G.J."/>
            <person name="Szarkandi J.G."/>
            <person name="Papp V."/>
            <person name="Albert L."/>
            <person name="Andreopoulos W."/>
            <person name="Angelini C."/>
            <person name="Antonin V."/>
            <person name="Barry K.W."/>
            <person name="Bougher N.L."/>
            <person name="Buchanan P."/>
            <person name="Buyck B."/>
            <person name="Bense V."/>
            <person name="Catcheside P."/>
            <person name="Chovatia M."/>
            <person name="Cooper J."/>
            <person name="Damon W."/>
            <person name="Desjardin D."/>
            <person name="Finy P."/>
            <person name="Geml J."/>
            <person name="Haridas S."/>
            <person name="Hughes K."/>
            <person name="Justo A."/>
            <person name="Karasinski D."/>
            <person name="Kautmanova I."/>
            <person name="Kiss B."/>
            <person name="Kocsube S."/>
            <person name="Kotiranta H."/>
            <person name="LaButti K.M."/>
            <person name="Lechner B.E."/>
            <person name="Liimatainen K."/>
            <person name="Lipzen A."/>
            <person name="Lukacs Z."/>
            <person name="Mihaltcheva S."/>
            <person name="Morgado L.N."/>
            <person name="Niskanen T."/>
            <person name="Noordeloos M.E."/>
            <person name="Ohm R.A."/>
            <person name="Ortiz-Santana B."/>
            <person name="Ovrebo C."/>
            <person name="Racz N."/>
            <person name="Riley R."/>
            <person name="Savchenko A."/>
            <person name="Shiryaev A."/>
            <person name="Soop K."/>
            <person name="Spirin V."/>
            <person name="Szebenyi C."/>
            <person name="Tomsovsky M."/>
            <person name="Tulloss R.E."/>
            <person name="Uehling J."/>
            <person name="Grigoriev I.V."/>
            <person name="Vagvolgyi C."/>
            <person name="Papp T."/>
            <person name="Martin F.M."/>
            <person name="Miettinen O."/>
            <person name="Hibbett D.S."/>
            <person name="Nagy L.G."/>
        </authorList>
    </citation>
    <scope>NUCLEOTIDE SEQUENCE [LARGE SCALE GENOMIC DNA]</scope>
    <source>
        <strain evidence="2 3">OMC1185</strain>
    </source>
</reference>
<keyword evidence="1" id="KW-0175">Coiled coil</keyword>
<dbReference type="OrthoDB" id="3259136at2759"/>
<organism evidence="2 3">
    <name type="scientific">Heliocybe sulcata</name>
    <dbReference type="NCBI Taxonomy" id="5364"/>
    <lineage>
        <taxon>Eukaryota</taxon>
        <taxon>Fungi</taxon>
        <taxon>Dikarya</taxon>
        <taxon>Basidiomycota</taxon>
        <taxon>Agaricomycotina</taxon>
        <taxon>Agaricomycetes</taxon>
        <taxon>Gloeophyllales</taxon>
        <taxon>Gloeophyllaceae</taxon>
        <taxon>Heliocybe</taxon>
    </lineage>
</organism>
<accession>A0A5C3N078</accession>
<proteinExistence type="predicted"/>
<evidence type="ECO:0000313" key="3">
    <source>
        <dbReference type="Proteomes" id="UP000305948"/>
    </source>
</evidence>
<gene>
    <name evidence="2" type="ORF">OE88DRAFT_1660196</name>
</gene>
<dbReference type="EMBL" id="ML213512">
    <property type="protein sequence ID" value="TFK51004.1"/>
    <property type="molecule type" value="Genomic_DNA"/>
</dbReference>
<evidence type="ECO:0008006" key="4">
    <source>
        <dbReference type="Google" id="ProtNLM"/>
    </source>
</evidence>
<evidence type="ECO:0000313" key="2">
    <source>
        <dbReference type="EMBL" id="TFK51004.1"/>
    </source>
</evidence>
<dbReference type="Proteomes" id="UP000305948">
    <property type="component" value="Unassembled WGS sequence"/>
</dbReference>
<protein>
    <recommendedName>
        <fullName evidence="4">F-box domain-containing protein</fullName>
    </recommendedName>
</protein>
<sequence>MSSTATRTTRHRRGHSLYFTATSGPDRLSTLPSELAMHILSLALSPACHALSKRLAALVDLLLYTSVSLHTRRDLDLFLRKPAAFLAAHVKKLEVTCEGADEEVARVVRACSGARSLVVPATIAPFVARPFTPAGPAPFELTLMSYIDMTPKSSLSFYLPVGVVPEPVKPVETDPAMFSAVTHLRFCEPASVYATPSAAISTLCPALLGTLTHLQLARKARANEQNDIEFMEDVRALLEERKNLRCMVVTVFPSTAGAKEDVRAASVWSMLEAIRTDVGAGRLVIMEGVYGQWEDATVWERARDEARRQA</sequence>